<sequence length="305" mass="31878">GNVATKTITVTVFTKLSIDTVKSTDTQVVMHGKAGSQGRLFNDETGVKLGARFTFDATGTYVLKLGSPLASGTKLKVWYTYNQTATYRTTVVDATKPVITADNQSLTVGDSFDPKAGVTASDDLDGDITSKIAITSNNVDTKKAGTYSVTYSVSDAAGNMATKTITVTVNKAPDTTKPVITASNLSLQEGTNFDPKAGVTASDDTDGDITNKITVTSNNVDTSKAGTYSVTYSVSDAAGNVATKTITVTVFTKLSIDTVKSTDTQVVMHGKAGSQGRLFNDETGVKLGARFTFDATGTYVLKLGS</sequence>
<proteinExistence type="predicted"/>
<dbReference type="Proteomes" id="UP000019248">
    <property type="component" value="Unassembled WGS sequence"/>
</dbReference>
<dbReference type="OrthoDB" id="2361271at2"/>
<protein>
    <submittedName>
        <fullName evidence="2">Putative peptidoglycan linked protein</fullName>
    </submittedName>
</protein>
<gene>
    <name evidence="2" type="ORF">PRIP_17047</name>
</gene>
<dbReference type="InterPro" id="IPR032179">
    <property type="entry name" value="Cry22Aa_Ig-like"/>
</dbReference>
<evidence type="ECO:0000259" key="1">
    <source>
        <dbReference type="Pfam" id="PF16403"/>
    </source>
</evidence>
<accession>W7D0Z9</accession>
<dbReference type="InterPro" id="IPR013783">
    <property type="entry name" value="Ig-like_fold"/>
</dbReference>
<feature type="domain" description="Pesticidal crystal protein Cry22Aa Ig-like" evidence="1">
    <location>
        <begin position="102"/>
        <end position="169"/>
    </location>
</feature>
<keyword evidence="3" id="KW-1185">Reference proteome</keyword>
<reference evidence="2 3" key="1">
    <citation type="journal article" date="2014" name="Int. J. Syst. Evol. Microbiol.">
        <title>Listeria floridensis sp. nov., Listeria aquatica sp. nov., Listeria cornellensis sp. nov., Listeria riparia sp. nov. and Listeria grandensis sp. nov., from agricultural and natural environments.</title>
        <authorList>
            <person name="den Bakker H.C."/>
            <person name="Warchocki S."/>
            <person name="Wright E.M."/>
            <person name="Allred A.F."/>
            <person name="Ahlstrom C."/>
            <person name="Manuel C.S."/>
            <person name="Stasiewicz M.J."/>
            <person name="Burrell A."/>
            <person name="Roof S."/>
            <person name="Strawn L."/>
            <person name="Fortes E.D."/>
            <person name="Nightingale K.K."/>
            <person name="Kephart D."/>
            <person name="Wiedmann M."/>
        </authorList>
    </citation>
    <scope>NUCLEOTIDE SEQUENCE [LARGE SCALE GENOMIC DNA]</scope>
    <source>
        <strain evidence="2 3">FSL S10-1204</strain>
    </source>
</reference>
<evidence type="ECO:0000313" key="2">
    <source>
        <dbReference type="EMBL" id="EUJ41671.1"/>
    </source>
</evidence>
<feature type="domain" description="Pesticidal crystal protein Cry22Aa Ig-like" evidence="1">
    <location>
        <begin position="183"/>
        <end position="250"/>
    </location>
</feature>
<dbReference type="EMBL" id="AODL01000067">
    <property type="protein sequence ID" value="EUJ41671.1"/>
    <property type="molecule type" value="Genomic_DNA"/>
</dbReference>
<dbReference type="PANTHER" id="PTHR24273">
    <property type="entry name" value="FI04643P-RELATED"/>
    <property type="match status" value="1"/>
</dbReference>
<dbReference type="Gene3D" id="2.60.40.10">
    <property type="entry name" value="Immunoglobulins"/>
    <property type="match status" value="2"/>
</dbReference>
<dbReference type="RefSeq" id="WP_149023869.1">
    <property type="nucleotide sequence ID" value="NZ_AODL01000067.1"/>
</dbReference>
<comment type="caution">
    <text evidence="2">The sequence shown here is derived from an EMBL/GenBank/DDBJ whole genome shotgun (WGS) entry which is preliminary data.</text>
</comment>
<feature type="non-terminal residue" evidence="2">
    <location>
        <position position="305"/>
    </location>
</feature>
<dbReference type="PANTHER" id="PTHR24273:SF32">
    <property type="entry name" value="HYALIN"/>
    <property type="match status" value="1"/>
</dbReference>
<name>W7D0Z9_9LIST</name>
<evidence type="ECO:0000313" key="3">
    <source>
        <dbReference type="Proteomes" id="UP000019248"/>
    </source>
</evidence>
<dbReference type="Pfam" id="PF16403">
    <property type="entry name" value="Bact_surface_Ig-like"/>
    <property type="match status" value="2"/>
</dbReference>
<organism evidence="2 3">
    <name type="scientific">Listeria riparia FSL S10-1204</name>
    <dbReference type="NCBI Taxonomy" id="1265816"/>
    <lineage>
        <taxon>Bacteria</taxon>
        <taxon>Bacillati</taxon>
        <taxon>Bacillota</taxon>
        <taxon>Bacilli</taxon>
        <taxon>Bacillales</taxon>
        <taxon>Listeriaceae</taxon>
        <taxon>Listeria</taxon>
    </lineage>
</organism>
<dbReference type="AlphaFoldDB" id="W7D0Z9"/>
<feature type="non-terminal residue" evidence="2">
    <location>
        <position position="1"/>
    </location>
</feature>